<dbReference type="PANTHER" id="PTHR35307:SF3">
    <property type="entry name" value="DUF4220 DOMAIN-CONTAINING PROTEIN"/>
    <property type="match status" value="1"/>
</dbReference>
<keyword evidence="3" id="KW-1185">Reference proteome</keyword>
<feature type="region of interest" description="Disordered" evidence="1">
    <location>
        <begin position="53"/>
        <end position="81"/>
    </location>
</feature>
<evidence type="ECO:0000256" key="1">
    <source>
        <dbReference type="SAM" id="MobiDB-lite"/>
    </source>
</evidence>
<comment type="caution">
    <text evidence="2">The sequence shown here is derived from an EMBL/GenBank/DDBJ whole genome shotgun (WGS) entry which is preliminary data.</text>
</comment>
<gene>
    <name evidence="2" type="ORF">DKX38_000920</name>
</gene>
<proteinExistence type="predicted"/>
<dbReference type="Proteomes" id="UP000326939">
    <property type="component" value="Chromosome 1"/>
</dbReference>
<evidence type="ECO:0000313" key="3">
    <source>
        <dbReference type="Proteomes" id="UP000326939"/>
    </source>
</evidence>
<accession>A0A5N5P4L6</accession>
<reference evidence="3" key="1">
    <citation type="journal article" date="2019" name="Gigascience">
        <title>De novo genome assembly of the endangered Acer yangbiense, a plant species with extremely small populations endemic to Yunnan Province, China.</title>
        <authorList>
            <person name="Yang J."/>
            <person name="Wariss H.M."/>
            <person name="Tao L."/>
            <person name="Zhang R."/>
            <person name="Yun Q."/>
            <person name="Hollingsworth P."/>
            <person name="Dao Z."/>
            <person name="Luo G."/>
            <person name="Guo H."/>
            <person name="Ma Y."/>
            <person name="Sun W."/>
        </authorList>
    </citation>
    <scope>NUCLEOTIDE SEQUENCE [LARGE SCALE GENOMIC DNA]</scope>
    <source>
        <strain evidence="3">cv. br00</strain>
    </source>
</reference>
<protein>
    <submittedName>
        <fullName evidence="2">Uncharacterized protein</fullName>
    </submittedName>
</protein>
<sequence>MLKNLWLLPTELWFPIKFFSINATSLTIIGVAVKLSMDLNTVMPRRVDQLIKRSSARSRSLPKVARSGSPKTVPPSTEEVLEGRADAAKNRTSVASEYRVQKAVFLFGKTENILKIIDRQSMSSLRPDQMAYIDK</sequence>
<evidence type="ECO:0000313" key="2">
    <source>
        <dbReference type="EMBL" id="KAB5573726.1"/>
    </source>
</evidence>
<organism evidence="2 3">
    <name type="scientific">Salix brachista</name>
    <dbReference type="NCBI Taxonomy" id="2182728"/>
    <lineage>
        <taxon>Eukaryota</taxon>
        <taxon>Viridiplantae</taxon>
        <taxon>Streptophyta</taxon>
        <taxon>Embryophyta</taxon>
        <taxon>Tracheophyta</taxon>
        <taxon>Spermatophyta</taxon>
        <taxon>Magnoliopsida</taxon>
        <taxon>eudicotyledons</taxon>
        <taxon>Gunneridae</taxon>
        <taxon>Pentapetalae</taxon>
        <taxon>rosids</taxon>
        <taxon>fabids</taxon>
        <taxon>Malpighiales</taxon>
        <taxon>Salicaceae</taxon>
        <taxon>Saliceae</taxon>
        <taxon>Salix</taxon>
    </lineage>
</organism>
<dbReference type="PANTHER" id="PTHR35307">
    <property type="entry name" value="PROTEIN, PUTATIVE-RELATED"/>
    <property type="match status" value="1"/>
</dbReference>
<name>A0A5N5P4L6_9ROSI</name>
<dbReference type="EMBL" id="VDCV01000001">
    <property type="protein sequence ID" value="KAB5573726.1"/>
    <property type="molecule type" value="Genomic_DNA"/>
</dbReference>
<dbReference type="AlphaFoldDB" id="A0A5N5P4L6"/>